<proteinExistence type="predicted"/>
<feature type="signal peptide" evidence="1">
    <location>
        <begin position="1"/>
        <end position="22"/>
    </location>
</feature>
<evidence type="ECO:0000313" key="3">
    <source>
        <dbReference type="RefSeq" id="XP_030515361.1"/>
    </source>
</evidence>
<keyword evidence="1" id="KW-0732">Signal</keyword>
<dbReference type="PANTHER" id="PTHR33321">
    <property type="match status" value="1"/>
</dbReference>
<name>A0A8B8MYY7_9MYRT</name>
<dbReference type="PANTHER" id="PTHR33321:SF21">
    <property type="entry name" value="BASIC SECRETORY PROTEASE"/>
    <property type="match status" value="1"/>
</dbReference>
<gene>
    <name evidence="3" type="primary">LOC115729059</name>
</gene>
<protein>
    <submittedName>
        <fullName evidence="3">Uncharacterized protein LOC115729059</fullName>
    </submittedName>
</protein>
<reference evidence="3" key="1">
    <citation type="submission" date="2025-08" db="UniProtKB">
        <authorList>
            <consortium name="RefSeq"/>
        </authorList>
    </citation>
    <scope>IDENTIFICATION</scope>
    <source>
        <tissue evidence="3">Leaf</tissue>
    </source>
</reference>
<organism evidence="2 3">
    <name type="scientific">Rhodamnia argentea</name>
    <dbReference type="NCBI Taxonomy" id="178133"/>
    <lineage>
        <taxon>Eukaryota</taxon>
        <taxon>Viridiplantae</taxon>
        <taxon>Streptophyta</taxon>
        <taxon>Embryophyta</taxon>
        <taxon>Tracheophyta</taxon>
        <taxon>Spermatophyta</taxon>
        <taxon>Magnoliopsida</taxon>
        <taxon>eudicotyledons</taxon>
        <taxon>Gunneridae</taxon>
        <taxon>Pentapetalae</taxon>
        <taxon>rosids</taxon>
        <taxon>malvids</taxon>
        <taxon>Myrtales</taxon>
        <taxon>Myrtaceae</taxon>
        <taxon>Myrtoideae</taxon>
        <taxon>Myrteae</taxon>
        <taxon>Australasian group</taxon>
        <taxon>Rhodamnia</taxon>
    </lineage>
</organism>
<keyword evidence="2" id="KW-1185">Reference proteome</keyword>
<dbReference type="OrthoDB" id="891726at2759"/>
<evidence type="ECO:0000256" key="1">
    <source>
        <dbReference type="SAM" id="SignalP"/>
    </source>
</evidence>
<sequence length="237" mass="26828">MSRAYFLGVTLLFLAAVAPIQAVKYQVVDRTNYIAGCIRFKTEIGSFYTRQLMKAASSFIWLTFNESIGERKDHGQVMLVVRGFRPSQRALVSRTSNDTILINADHIQKYPGDARLELSGILFHEMTHVWQQYGKGKAPRGLVNGIADYVRLRAGLAPKEWTQRGSGSRWDEGYAVTAYFLDYCSGLKNGFVAELNKLMKGDYSDEFFPVILGKTVDELWMDYKTDLDLPVELSKAE</sequence>
<dbReference type="AlphaFoldDB" id="A0A8B8MYY7"/>
<evidence type="ECO:0000313" key="2">
    <source>
        <dbReference type="Proteomes" id="UP000827889"/>
    </source>
</evidence>
<dbReference type="InterPro" id="IPR007541">
    <property type="entry name" value="Uncharacterised_BSP"/>
</dbReference>
<dbReference type="GeneID" id="115729059"/>
<dbReference type="Pfam" id="PF04450">
    <property type="entry name" value="BSP"/>
    <property type="match status" value="1"/>
</dbReference>
<dbReference type="Proteomes" id="UP000827889">
    <property type="component" value="Chromosome 5"/>
</dbReference>
<accession>A0A8B8MYY7</accession>
<dbReference type="KEGG" id="rarg:115729059"/>
<dbReference type="RefSeq" id="XP_030515361.1">
    <property type="nucleotide sequence ID" value="XM_030659501.1"/>
</dbReference>
<feature type="chain" id="PRO_5034365512" evidence="1">
    <location>
        <begin position="23"/>
        <end position="237"/>
    </location>
</feature>